<keyword evidence="7" id="KW-1000">Mitochondrion outer membrane</keyword>
<dbReference type="Proteomes" id="UP000475037">
    <property type="component" value="Unassembled WGS sequence"/>
</dbReference>
<dbReference type="GO" id="GO:0005789">
    <property type="term" value="C:endoplasmic reticulum membrane"/>
    <property type="evidence" value="ECO:0007669"/>
    <property type="project" value="UniProtKB-SubCell"/>
</dbReference>
<feature type="signal peptide" evidence="18">
    <location>
        <begin position="1"/>
        <end position="34"/>
    </location>
</feature>
<keyword evidence="10" id="KW-0810">Translation regulation</keyword>
<evidence type="ECO:0000256" key="13">
    <source>
        <dbReference type="ARBA" id="ARBA00023136"/>
    </source>
</evidence>
<evidence type="ECO:0000256" key="10">
    <source>
        <dbReference type="ARBA" id="ARBA00022845"/>
    </source>
</evidence>
<keyword evidence="12" id="KW-0496">Mitochondrion</keyword>
<keyword evidence="6" id="KW-0677">Repeat</keyword>
<evidence type="ECO:0000256" key="11">
    <source>
        <dbReference type="ARBA" id="ARBA00023016"/>
    </source>
</evidence>
<comment type="similarity">
    <text evidence="3">Belongs to the PPP1R15 family.</text>
</comment>
<sequence>MAPGQVPHQSAPWRGSHPFFLLSPLMGLLSRAWSHLRGPGPPEPWLLEPVARADQGEAGPEADAKTILATHRAPEGRHFPGETDGRGFWGPGHDLRASRSLLEARGLSDDDDDGEDAGEQTTTRVPQEQGSAFVDGRPAPVSPSLPERMLQGPSGEEEPEQGGAAEVEMVTFSSFPPSPWECCTGEEAEEGEAVNKEAARTPTFPLSPGSRPKVWAYRAGEEGDQATEEKKTENTEATKSSISVSSSGFHPGAWECGSGEESQEEEDDLSDSEAAEEEGEAERPSSISPTSAFIRAWVYQPGEDTEEESEEEEDEFSDSGAAEEEGEAERPSSIPPTNAFIRAWVYRPGEDTEEESEEEEDELSDSAEEEGEAERPSSIPPTNAFIRAWVYQPGEDTEEEAEEEEDELSDSAEEEGEAERPSSIPPTSAFIRAWVYRPGEDTEEEDENEEEEDSEATDSAPRPSLQAQSALLRGWSCQPGEDLEGREVAEERGEAEPHPFRVAIYLPGERPPPSWAPPQLPVRLQRRLKSTETPTRHPDPETPGKARKVRFSEKVSVRLLAVWAGPARAARRGPWEQLARDRSRFARRIAQAQEQLGPCLTPAARARAWARLGNSSPPLAVTPTPTQILPSPSIQATLLSPVRPSSFAPLSLSPGLDLSGRRG</sequence>
<accession>A0A6G1AB85</accession>
<keyword evidence="18" id="KW-0732">Signal</keyword>
<evidence type="ECO:0000256" key="15">
    <source>
        <dbReference type="ARBA" id="ARBA00042438"/>
    </source>
</evidence>
<dbReference type="GO" id="GO:0019888">
    <property type="term" value="F:protein phosphatase regulator activity"/>
    <property type="evidence" value="ECO:0007669"/>
    <property type="project" value="TreeGrafter"/>
</dbReference>
<evidence type="ECO:0000313" key="21">
    <source>
        <dbReference type="Proteomes" id="UP000475037"/>
    </source>
</evidence>
<evidence type="ECO:0000256" key="3">
    <source>
        <dbReference type="ARBA" id="ARBA00010161"/>
    </source>
</evidence>
<evidence type="ECO:0000256" key="8">
    <source>
        <dbReference type="ARBA" id="ARBA00022824"/>
    </source>
</evidence>
<dbReference type="GO" id="GO:0034976">
    <property type="term" value="P:response to endoplasmic reticulum stress"/>
    <property type="evidence" value="ECO:0007669"/>
    <property type="project" value="TreeGrafter"/>
</dbReference>
<comment type="caution">
    <text evidence="20">The sequence shown here is derived from an EMBL/GenBank/DDBJ whole genome shotgun (WGS) entry which is preliminary data.</text>
</comment>
<evidence type="ECO:0000256" key="12">
    <source>
        <dbReference type="ARBA" id="ARBA00023128"/>
    </source>
</evidence>
<feature type="compositionally biased region" description="Acidic residues" evidence="17">
    <location>
        <begin position="303"/>
        <end position="327"/>
    </location>
</feature>
<feature type="non-terminal residue" evidence="20">
    <location>
        <position position="663"/>
    </location>
</feature>
<dbReference type="AlphaFoldDB" id="A0A6G1AB85"/>
<feature type="compositionally biased region" description="Acidic residues" evidence="17">
    <location>
        <begin position="261"/>
        <end position="280"/>
    </location>
</feature>
<comment type="subcellular location">
    <subcellularLocation>
        <location evidence="1">Endoplasmic reticulum membrane</location>
        <topology evidence="1">Peripheral membrane protein</topology>
        <orientation evidence="1">Cytoplasmic side</orientation>
    </subcellularLocation>
    <subcellularLocation>
        <location evidence="2">Mitochondrion outer membrane</location>
        <topology evidence="2">Peripheral membrane protein</topology>
        <orientation evidence="2">Cytoplasmic side</orientation>
    </subcellularLocation>
</comment>
<keyword evidence="4" id="KW-0597">Phosphoprotein</keyword>
<keyword evidence="11" id="KW-0346">Stress response</keyword>
<evidence type="ECO:0000256" key="17">
    <source>
        <dbReference type="SAM" id="MobiDB-lite"/>
    </source>
</evidence>
<evidence type="ECO:0000256" key="2">
    <source>
        <dbReference type="ARBA" id="ARBA00004570"/>
    </source>
</evidence>
<evidence type="ECO:0000256" key="7">
    <source>
        <dbReference type="ARBA" id="ARBA00022787"/>
    </source>
</evidence>
<dbReference type="Pfam" id="PF10488">
    <property type="entry name" value="PP1c_bdg"/>
    <property type="match status" value="1"/>
</dbReference>
<feature type="compositionally biased region" description="Acidic residues" evidence="17">
    <location>
        <begin position="351"/>
        <end position="372"/>
    </location>
</feature>
<keyword evidence="21" id="KW-1185">Reference proteome</keyword>
<evidence type="ECO:0000256" key="9">
    <source>
        <dbReference type="ARBA" id="ARBA00022843"/>
    </source>
</evidence>
<feature type="compositionally biased region" description="Basic and acidic residues" evidence="17">
    <location>
        <begin position="72"/>
        <end position="85"/>
    </location>
</feature>
<evidence type="ECO:0000256" key="4">
    <source>
        <dbReference type="ARBA" id="ARBA00022553"/>
    </source>
</evidence>
<dbReference type="InterPro" id="IPR019523">
    <property type="entry name" value="Prot_Pase1_reg-su15A/B_C"/>
</dbReference>
<keyword evidence="9" id="KW-0832">Ubl conjugation</keyword>
<dbReference type="PANTHER" id="PTHR16489:SF14">
    <property type="entry name" value="PROTEIN PHOSPHATASE 1 REGULATORY SUBUNIT 15A"/>
    <property type="match status" value="1"/>
</dbReference>
<organism evidence="20 21">
    <name type="scientific">Crocuta crocuta</name>
    <name type="common">Spotted hyena</name>
    <dbReference type="NCBI Taxonomy" id="9678"/>
    <lineage>
        <taxon>Eukaryota</taxon>
        <taxon>Metazoa</taxon>
        <taxon>Chordata</taxon>
        <taxon>Craniata</taxon>
        <taxon>Vertebrata</taxon>
        <taxon>Euteleostomi</taxon>
        <taxon>Mammalia</taxon>
        <taxon>Eutheria</taxon>
        <taxon>Laurasiatheria</taxon>
        <taxon>Carnivora</taxon>
        <taxon>Feliformia</taxon>
        <taxon>Hyaenidae</taxon>
        <taxon>Crocuta</taxon>
    </lineage>
</organism>
<feature type="compositionally biased region" description="Basic and acidic residues" evidence="17">
    <location>
        <begin position="227"/>
        <end position="236"/>
    </location>
</feature>
<feature type="compositionally biased region" description="Polar residues" evidence="17">
    <location>
        <begin position="120"/>
        <end position="130"/>
    </location>
</feature>
<evidence type="ECO:0000256" key="18">
    <source>
        <dbReference type="SAM" id="SignalP"/>
    </source>
</evidence>
<evidence type="ECO:0000256" key="16">
    <source>
        <dbReference type="ARBA" id="ARBA00047011"/>
    </source>
</evidence>
<keyword evidence="8" id="KW-0256">Endoplasmic reticulum</keyword>
<feature type="region of interest" description="Disordered" evidence="17">
    <location>
        <begin position="527"/>
        <end position="548"/>
    </location>
</feature>
<comment type="subunit">
    <text evidence="16">Interacts with PPP1CA. Interacts with EIF2S1. Interacts with PCNA. Interacts with LYN and KMT2A/MLL1. Interacts with PPP1R1A and SMARCB1. Interacts with SMAD7. Interacts with BAG1. Interacts with NOX4.</text>
</comment>
<feature type="compositionally biased region" description="Acidic residues" evidence="17">
    <location>
        <begin position="441"/>
        <end position="456"/>
    </location>
</feature>
<evidence type="ECO:0000256" key="1">
    <source>
        <dbReference type="ARBA" id="ARBA00004397"/>
    </source>
</evidence>
<keyword evidence="5" id="KW-0053">Apoptosis</keyword>
<gene>
    <name evidence="20" type="primary">Ppp1r15a</name>
    <name evidence="20" type="ORF">FOF47_R18365</name>
</gene>
<feature type="compositionally biased region" description="Basic and acidic residues" evidence="17">
    <location>
        <begin position="483"/>
        <end position="498"/>
    </location>
</feature>
<dbReference type="EMBL" id="VOAJ01006359">
    <property type="protein sequence ID" value="KAF0872473.1"/>
    <property type="molecule type" value="Genomic_DNA"/>
</dbReference>
<feature type="compositionally biased region" description="Acidic residues" evidence="17">
    <location>
        <begin position="395"/>
        <end position="417"/>
    </location>
</feature>
<dbReference type="GO" id="GO:0006915">
    <property type="term" value="P:apoptotic process"/>
    <property type="evidence" value="ECO:0007669"/>
    <property type="project" value="UniProtKB-KW"/>
</dbReference>
<evidence type="ECO:0000256" key="5">
    <source>
        <dbReference type="ARBA" id="ARBA00022703"/>
    </source>
</evidence>
<dbReference type="GO" id="GO:0000164">
    <property type="term" value="C:protein phosphatase type 1 complex"/>
    <property type="evidence" value="ECO:0007669"/>
    <property type="project" value="TreeGrafter"/>
</dbReference>
<feature type="compositionally biased region" description="Basic and acidic residues" evidence="17">
    <location>
        <begin position="534"/>
        <end position="548"/>
    </location>
</feature>
<dbReference type="PANTHER" id="PTHR16489">
    <property type="entry name" value="GH11727P"/>
    <property type="match status" value="1"/>
</dbReference>
<dbReference type="InterPro" id="IPR051254">
    <property type="entry name" value="PPP1R15"/>
</dbReference>
<reference evidence="20 21" key="1">
    <citation type="submission" date="2019-11" db="EMBL/GenBank/DDBJ databases">
        <authorList>
            <person name="Yang C."/>
            <person name="Li F."/>
        </authorList>
    </citation>
    <scope>NUCLEOTIDE SEQUENCE [LARGE SCALE GENOMIC DNA]</scope>
    <source>
        <strain evidence="20">KB4526</strain>
        <tissue evidence="20">Muscle</tissue>
    </source>
</reference>
<dbReference type="GO" id="GO:0006417">
    <property type="term" value="P:regulation of translation"/>
    <property type="evidence" value="ECO:0007669"/>
    <property type="project" value="UniProtKB-KW"/>
</dbReference>
<dbReference type="GO" id="GO:0005741">
    <property type="term" value="C:mitochondrial outer membrane"/>
    <property type="evidence" value="ECO:0007669"/>
    <property type="project" value="UniProtKB-SubCell"/>
</dbReference>
<name>A0A6G1AB85_CROCR</name>
<feature type="domain" description="Protein phosphatase 1 regulatory subunit 15A/B C-terminal" evidence="19">
    <location>
        <begin position="545"/>
        <end position="612"/>
    </location>
</feature>
<evidence type="ECO:0000259" key="19">
    <source>
        <dbReference type="Pfam" id="PF10488"/>
    </source>
</evidence>
<feature type="non-terminal residue" evidence="20">
    <location>
        <position position="1"/>
    </location>
</feature>
<proteinExistence type="inferred from homology"/>
<protein>
    <recommendedName>
        <fullName evidence="14">Protein phosphatase 1 regulatory subunit 15A</fullName>
    </recommendedName>
    <alternativeName>
        <fullName evidence="15">Growth arrest and DNA damage-inducible protein GADD34</fullName>
    </alternativeName>
</protein>
<feature type="compositionally biased region" description="Acidic residues" evidence="17">
    <location>
        <begin position="109"/>
        <end position="118"/>
    </location>
</feature>
<evidence type="ECO:0000256" key="6">
    <source>
        <dbReference type="ARBA" id="ARBA00022737"/>
    </source>
</evidence>
<keyword evidence="13" id="KW-0472">Membrane</keyword>
<feature type="region of interest" description="Disordered" evidence="17">
    <location>
        <begin position="71"/>
        <end position="498"/>
    </location>
</feature>
<evidence type="ECO:0000313" key="20">
    <source>
        <dbReference type="EMBL" id="KAF0872473.1"/>
    </source>
</evidence>
<feature type="chain" id="PRO_5026325167" description="Protein phosphatase 1 regulatory subunit 15A" evidence="18">
    <location>
        <begin position="35"/>
        <end position="663"/>
    </location>
</feature>
<evidence type="ECO:0000256" key="14">
    <source>
        <dbReference type="ARBA" id="ARBA00040008"/>
    </source>
</evidence>